<name>A0A0D4ZYZ8_9SPHN</name>
<evidence type="ECO:0000313" key="1">
    <source>
        <dbReference type="EMBL" id="AJW29374.1"/>
    </source>
</evidence>
<dbReference type="AlphaFoldDB" id="A0A0D4ZYZ8"/>
<reference evidence="1" key="1">
    <citation type="submission" date="2014-06" db="EMBL/GenBank/DDBJ databases">
        <title>Molecular and ecological studies on carbamate pesticide degrading bacteria isolated from agricultural soils.</title>
        <authorList>
            <person name="Kim D.-U."/>
            <person name="Ka J.-O."/>
        </authorList>
    </citation>
    <scope>NUCLEOTIDE SEQUENCE</scope>
    <source>
        <strain evidence="1">NS2</strain>
        <plasmid evidence="1">201</plasmid>
    </source>
</reference>
<gene>
    <name evidence="1" type="ORF">plasmid201_186</name>
</gene>
<accession>A0A0D4ZYZ8</accession>
<organism evidence="1">
    <name type="scientific">Sphingomonas sp. NS2</name>
    <dbReference type="NCBI Taxonomy" id="908605"/>
    <lineage>
        <taxon>Bacteria</taxon>
        <taxon>Pseudomonadati</taxon>
        <taxon>Pseudomonadota</taxon>
        <taxon>Alphaproteobacteria</taxon>
        <taxon>Sphingomonadales</taxon>
        <taxon>Sphingomonadaceae</taxon>
        <taxon>Sphingomonas</taxon>
    </lineage>
</organism>
<geneLocation type="plasmid" evidence="1">
    <name>201</name>
</geneLocation>
<protein>
    <submittedName>
        <fullName evidence="1">Uncharacterized protein</fullName>
    </submittedName>
</protein>
<proteinExistence type="predicted"/>
<keyword evidence="1" id="KW-0614">Plasmid</keyword>
<sequence length="60" mass="6668">MGAPIIDSAEPMILDMRDAERAIANLDLPHLTGRKVSDFEDFNLAHARGLQLSRMTGKEM</sequence>
<dbReference type="EMBL" id="KM017070">
    <property type="protein sequence ID" value="AJW29374.1"/>
    <property type="molecule type" value="Genomic_DNA"/>
</dbReference>